<dbReference type="KEGG" id="pbr:PB2503_07127"/>
<accession>E0TEB6</accession>
<dbReference type="EMBL" id="CP002156">
    <property type="protein sequence ID" value="ADM09491.1"/>
    <property type="molecule type" value="Genomic_DNA"/>
</dbReference>
<name>E0TEB6_PARBH</name>
<dbReference type="STRING" id="314260.PB2503_07127"/>
<dbReference type="InterPro" id="IPR003768">
    <property type="entry name" value="ScpA"/>
</dbReference>
<dbReference type="OrthoDB" id="9793741at2"/>
<dbReference type="eggNOG" id="COG1354">
    <property type="taxonomic scope" value="Bacteria"/>
</dbReference>
<dbReference type="PANTHER" id="PTHR33969:SF2">
    <property type="entry name" value="SEGREGATION AND CONDENSATION PROTEIN A"/>
    <property type="match status" value="1"/>
</dbReference>
<evidence type="ECO:0000313" key="3">
    <source>
        <dbReference type="Proteomes" id="UP000001302"/>
    </source>
</evidence>
<dbReference type="PANTHER" id="PTHR33969">
    <property type="entry name" value="SEGREGATION AND CONDENSATION PROTEIN A"/>
    <property type="match status" value="1"/>
</dbReference>
<organism evidence="2 3">
    <name type="scientific">Parvularcula bermudensis (strain ATCC BAA-594 / HTCC2503 / KCTC 12087)</name>
    <dbReference type="NCBI Taxonomy" id="314260"/>
    <lineage>
        <taxon>Bacteria</taxon>
        <taxon>Pseudomonadati</taxon>
        <taxon>Pseudomonadota</taxon>
        <taxon>Alphaproteobacteria</taxon>
        <taxon>Parvularculales</taxon>
        <taxon>Parvularculaceae</taxon>
        <taxon>Parvularcula</taxon>
    </lineage>
</organism>
<evidence type="ECO:0000313" key="2">
    <source>
        <dbReference type="EMBL" id="ADM09491.1"/>
    </source>
</evidence>
<reference evidence="3" key="1">
    <citation type="submission" date="2010-08" db="EMBL/GenBank/DDBJ databases">
        <title>Genome sequence of Parvularcula bermudensis HTCC2503.</title>
        <authorList>
            <person name="Kang D.-M."/>
            <person name="Oh H.-M."/>
            <person name="Cho J.-C."/>
        </authorList>
    </citation>
    <scope>NUCLEOTIDE SEQUENCE [LARGE SCALE GENOMIC DNA]</scope>
    <source>
        <strain evidence="3">ATCC BAA-594 / HTCC2503 / KCTC 12087</strain>
    </source>
</reference>
<dbReference type="Pfam" id="PF02616">
    <property type="entry name" value="SMC_ScpA"/>
    <property type="match status" value="1"/>
</dbReference>
<dbReference type="HOGENOM" id="CLU_038686_2_0_5"/>
<evidence type="ECO:0000256" key="1">
    <source>
        <dbReference type="ARBA" id="ARBA00044777"/>
    </source>
</evidence>
<gene>
    <name evidence="2" type="ordered locus">PB2503_07127</name>
</gene>
<sequence length="266" mass="29707">MPETADPFDAPLRDAPAATDFLVRLETYEGPLDVLLDLARRQKVDLRQISILSLVTQYLDFVQEAKRRDLELAADYLVMASWLTFLKSKLLIPAPKTDQDEPSAEDLSARLAFQLQRLDAMRQSADALMARPQIGQDVFPRGVTALSVDTETTYRADLYDLLKAYARQRVAAIEPVLRRPPPAVMSLEAARERLARLLGDIPDWCLLTDLSPAADGATPKRSVVASHFSAALEYAKAGKVSLRQNAPFAPLYLRDRGEDMTDDHDR</sequence>
<dbReference type="AlphaFoldDB" id="E0TEB6"/>
<protein>
    <recommendedName>
        <fullName evidence="1">Segregation and condensation protein A</fullName>
    </recommendedName>
</protein>
<keyword evidence="3" id="KW-1185">Reference proteome</keyword>
<dbReference type="Gene3D" id="6.10.250.2410">
    <property type="match status" value="1"/>
</dbReference>
<dbReference type="RefSeq" id="WP_013300465.1">
    <property type="nucleotide sequence ID" value="NC_014414.1"/>
</dbReference>
<proteinExistence type="predicted"/>
<dbReference type="Proteomes" id="UP000001302">
    <property type="component" value="Chromosome"/>
</dbReference>
<reference evidence="2 3" key="2">
    <citation type="journal article" date="2011" name="J. Bacteriol.">
        <title>Complete genome sequence of strain HTCC2503T of Parvularcula bermudensis, the type species of the order "Parvularculales" in the class Alphaproteobacteria.</title>
        <authorList>
            <person name="Oh H.M."/>
            <person name="Kang I."/>
            <person name="Vergin K.L."/>
            <person name="Kang D."/>
            <person name="Rhee K.H."/>
            <person name="Giovannoni S.J."/>
            <person name="Cho J.C."/>
        </authorList>
    </citation>
    <scope>NUCLEOTIDE SEQUENCE [LARGE SCALE GENOMIC DNA]</scope>
    <source>
        <strain evidence="3">ATCC BAA-594 / HTCC2503 / KCTC 12087</strain>
    </source>
</reference>